<dbReference type="SMART" id="SM00338">
    <property type="entry name" value="BRLZ"/>
    <property type="match status" value="1"/>
</dbReference>
<feature type="compositionally biased region" description="Basic and acidic residues" evidence="7">
    <location>
        <begin position="214"/>
        <end position="233"/>
    </location>
</feature>
<feature type="compositionally biased region" description="Low complexity" evidence="7">
    <location>
        <begin position="102"/>
        <end position="124"/>
    </location>
</feature>
<dbReference type="EMBL" id="MLYV02000989">
    <property type="protein sequence ID" value="PSR74433.1"/>
    <property type="molecule type" value="Genomic_DNA"/>
</dbReference>
<gene>
    <name evidence="9" type="ORF">PHLCEN_2v9845</name>
</gene>
<dbReference type="GO" id="GO:0003677">
    <property type="term" value="F:DNA binding"/>
    <property type="evidence" value="ECO:0007669"/>
    <property type="project" value="UniProtKB-KW"/>
</dbReference>
<keyword evidence="6" id="KW-0539">Nucleus</keyword>
<dbReference type="InterPro" id="IPR046347">
    <property type="entry name" value="bZIP_sf"/>
</dbReference>
<evidence type="ECO:0000259" key="8">
    <source>
        <dbReference type="PROSITE" id="PS50217"/>
    </source>
</evidence>
<feature type="compositionally biased region" description="Polar residues" evidence="7">
    <location>
        <begin position="125"/>
        <end position="140"/>
    </location>
</feature>
<keyword evidence="3" id="KW-0805">Transcription regulation</keyword>
<dbReference type="GO" id="GO:0005634">
    <property type="term" value="C:nucleus"/>
    <property type="evidence" value="ECO:0007669"/>
    <property type="project" value="UniProtKB-SubCell"/>
</dbReference>
<keyword evidence="10" id="KW-1185">Reference proteome</keyword>
<dbReference type="PANTHER" id="PTHR47416:SF8">
    <property type="entry name" value="BASIC-LEUCINE ZIPPER TRANSCRIPTION FACTOR E-RELATED"/>
    <property type="match status" value="1"/>
</dbReference>
<name>A0A2R6NPL8_9APHY</name>
<dbReference type="SUPFAM" id="SSF57959">
    <property type="entry name" value="Leucine zipper domain"/>
    <property type="match status" value="1"/>
</dbReference>
<feature type="region of interest" description="Disordered" evidence="7">
    <location>
        <begin position="490"/>
        <end position="513"/>
    </location>
</feature>
<feature type="compositionally biased region" description="Pro residues" evidence="7">
    <location>
        <begin position="586"/>
        <end position="595"/>
    </location>
</feature>
<accession>A0A2R6NPL8</accession>
<feature type="domain" description="BZIP" evidence="8">
    <location>
        <begin position="226"/>
        <end position="289"/>
    </location>
</feature>
<comment type="similarity">
    <text evidence="2">Belongs to the bZIP family.</text>
</comment>
<evidence type="ECO:0000256" key="7">
    <source>
        <dbReference type="SAM" id="MobiDB-lite"/>
    </source>
</evidence>
<dbReference type="STRING" id="98765.A0A2R6NPL8"/>
<dbReference type="AlphaFoldDB" id="A0A2R6NPL8"/>
<dbReference type="PROSITE" id="PS00036">
    <property type="entry name" value="BZIP_BASIC"/>
    <property type="match status" value="1"/>
</dbReference>
<evidence type="ECO:0000313" key="9">
    <source>
        <dbReference type="EMBL" id="PSR74433.1"/>
    </source>
</evidence>
<reference evidence="9 10" key="1">
    <citation type="submission" date="2018-02" db="EMBL/GenBank/DDBJ databases">
        <title>Genome sequence of the basidiomycete white-rot fungus Phlebia centrifuga.</title>
        <authorList>
            <person name="Granchi Z."/>
            <person name="Peng M."/>
            <person name="de Vries R.P."/>
            <person name="Hilden K."/>
            <person name="Makela M.R."/>
            <person name="Grigoriev I."/>
            <person name="Riley R."/>
        </authorList>
    </citation>
    <scope>NUCLEOTIDE SEQUENCE [LARGE SCALE GENOMIC DNA]</scope>
    <source>
        <strain evidence="9 10">FBCC195</strain>
    </source>
</reference>
<keyword evidence="5" id="KW-0804">Transcription</keyword>
<dbReference type="Pfam" id="PF00170">
    <property type="entry name" value="bZIP_1"/>
    <property type="match status" value="1"/>
</dbReference>
<organism evidence="9 10">
    <name type="scientific">Hermanssonia centrifuga</name>
    <dbReference type="NCBI Taxonomy" id="98765"/>
    <lineage>
        <taxon>Eukaryota</taxon>
        <taxon>Fungi</taxon>
        <taxon>Dikarya</taxon>
        <taxon>Basidiomycota</taxon>
        <taxon>Agaricomycotina</taxon>
        <taxon>Agaricomycetes</taxon>
        <taxon>Polyporales</taxon>
        <taxon>Meruliaceae</taxon>
        <taxon>Hermanssonia</taxon>
    </lineage>
</organism>
<sequence>MLVDNLVVPNMSGYTLGSTIEDFFNFEMLAGPSAGPGSSSSRSSSNSPSNSFAALPITPPNAFEISSSEFFNFGYEDDFKVDPLAMPPTATAPYDFLGAFNSPSEGGSPASGSSPSSGSEHSPSTINPQVVNTPSLSTAMSDFDEEEEQEQEELDEQDQDDDDGLSVAPVKVGGKGKGRKGTVQSGGVVKKTGAKEKKENKPTGFLTTTSSEPDDWRPSPEEYKKMSSKEKRQLRNKISARNFRVRRKEYITTLEGDIAERDRLIDAIRSELGSTKSENSALRHEVSALKKALIEGRGRPDTPVLPPPGPLPVVPAAITAFQSPPPTPKIPLVTPNIYKDLPTSPHLNGRNFWGGNLSGFGGITPVHTTLVPDLSSVLSGKPNLGRRSPALQENINPMLNGIHNHQEKPKDSSIPITPFDSFTDLNPFTLKTIDAYRMQLWGRMAQQQAAHHHQQQQQQPQQGQQPLTGLATGLRPHYFAKSPTLSAILAGKPSSSAYPSPPPSPPTLHSSTAHNQLAQTPTPQQAMLASMASQTLLGKLGSAFWDAFSGSSPSSGVAGRSRDWDTDKVRRVLEGKAVLRVVDVEPSPPQVPSPVPSTSSERAGPSRLSRMPSTTFPDKSSKSCGPAGCLAEMLGSLHI</sequence>
<dbReference type="InterPro" id="IPR004827">
    <property type="entry name" value="bZIP"/>
</dbReference>
<dbReference type="PANTHER" id="PTHR47416">
    <property type="entry name" value="BASIC-LEUCINE ZIPPER TRANSCRIPTION FACTOR F-RELATED"/>
    <property type="match status" value="1"/>
</dbReference>
<dbReference type="OrthoDB" id="5571888at2759"/>
<dbReference type="PROSITE" id="PS50217">
    <property type="entry name" value="BZIP"/>
    <property type="match status" value="1"/>
</dbReference>
<feature type="region of interest" description="Disordered" evidence="7">
    <location>
        <begin position="584"/>
        <end position="622"/>
    </location>
</feature>
<evidence type="ECO:0000256" key="2">
    <source>
        <dbReference type="ARBA" id="ARBA00007163"/>
    </source>
</evidence>
<feature type="region of interest" description="Disordered" evidence="7">
    <location>
        <begin position="447"/>
        <end position="469"/>
    </location>
</feature>
<keyword evidence="4" id="KW-0238">DNA-binding</keyword>
<feature type="compositionally biased region" description="Acidic residues" evidence="7">
    <location>
        <begin position="142"/>
        <end position="164"/>
    </location>
</feature>
<protein>
    <recommendedName>
        <fullName evidence="8">BZIP domain-containing protein</fullName>
    </recommendedName>
</protein>
<comment type="subcellular location">
    <subcellularLocation>
        <location evidence="1">Nucleus</location>
    </subcellularLocation>
</comment>
<feature type="region of interest" description="Disordered" evidence="7">
    <location>
        <begin position="96"/>
        <end position="235"/>
    </location>
</feature>
<dbReference type="CDD" id="cd14810">
    <property type="entry name" value="bZIP_u1"/>
    <property type="match status" value="1"/>
</dbReference>
<evidence type="ECO:0000256" key="6">
    <source>
        <dbReference type="ARBA" id="ARBA00023242"/>
    </source>
</evidence>
<evidence type="ECO:0000256" key="4">
    <source>
        <dbReference type="ARBA" id="ARBA00023125"/>
    </source>
</evidence>
<evidence type="ECO:0000256" key="5">
    <source>
        <dbReference type="ARBA" id="ARBA00023163"/>
    </source>
</evidence>
<dbReference type="GO" id="GO:0003700">
    <property type="term" value="F:DNA-binding transcription factor activity"/>
    <property type="evidence" value="ECO:0007669"/>
    <property type="project" value="InterPro"/>
</dbReference>
<evidence type="ECO:0000313" key="10">
    <source>
        <dbReference type="Proteomes" id="UP000186601"/>
    </source>
</evidence>
<evidence type="ECO:0000256" key="3">
    <source>
        <dbReference type="ARBA" id="ARBA00023015"/>
    </source>
</evidence>
<comment type="caution">
    <text evidence="9">The sequence shown here is derived from an EMBL/GenBank/DDBJ whole genome shotgun (WGS) entry which is preliminary data.</text>
</comment>
<dbReference type="Gene3D" id="1.20.5.170">
    <property type="match status" value="1"/>
</dbReference>
<feature type="compositionally biased region" description="Low complexity" evidence="7">
    <location>
        <begin position="455"/>
        <end position="469"/>
    </location>
</feature>
<proteinExistence type="inferred from homology"/>
<dbReference type="Proteomes" id="UP000186601">
    <property type="component" value="Unassembled WGS sequence"/>
</dbReference>
<evidence type="ECO:0000256" key="1">
    <source>
        <dbReference type="ARBA" id="ARBA00004123"/>
    </source>
</evidence>